<organism evidence="2 3">
    <name type="scientific">Jeotgalibacillus haloalkalitolerans</name>
    <dbReference type="NCBI Taxonomy" id="3104292"/>
    <lineage>
        <taxon>Bacteria</taxon>
        <taxon>Bacillati</taxon>
        <taxon>Bacillota</taxon>
        <taxon>Bacilli</taxon>
        <taxon>Bacillales</taxon>
        <taxon>Caryophanaceae</taxon>
        <taxon>Jeotgalibacillus</taxon>
    </lineage>
</organism>
<evidence type="ECO:0000313" key="3">
    <source>
        <dbReference type="Proteomes" id="UP001292084"/>
    </source>
</evidence>
<name>A0ABU5KJY2_9BACL</name>
<proteinExistence type="predicted"/>
<evidence type="ECO:0000313" key="2">
    <source>
        <dbReference type="EMBL" id="MDZ5711543.1"/>
    </source>
</evidence>
<feature type="transmembrane region" description="Helical" evidence="1">
    <location>
        <begin position="33"/>
        <end position="50"/>
    </location>
</feature>
<sequence length="96" mass="10680">MHIVAIIIVLFLVIIYFLPDSKNETALNDESWIVAAIVTALVTYGFIELAKEEEMKEMTLQELKDTLAENGDLPELEQIVHEMGAGDFISDLPDSG</sequence>
<evidence type="ECO:0000256" key="1">
    <source>
        <dbReference type="SAM" id="Phobius"/>
    </source>
</evidence>
<keyword evidence="1" id="KW-1133">Transmembrane helix</keyword>
<comment type="caution">
    <text evidence="2">The sequence shown here is derived from an EMBL/GenBank/DDBJ whole genome shotgun (WGS) entry which is preliminary data.</text>
</comment>
<accession>A0ABU5KJY2</accession>
<gene>
    <name evidence="2" type="ORF">UFB30_04865</name>
</gene>
<protein>
    <submittedName>
        <fullName evidence="2">Uncharacterized protein</fullName>
    </submittedName>
</protein>
<keyword evidence="1" id="KW-0472">Membrane</keyword>
<reference evidence="2 3" key="1">
    <citation type="submission" date="2023-12" db="EMBL/GenBank/DDBJ databases">
        <title>Jeotgalibacillus haloalkaliphilus sp. nov., a novel salt-tolerant bacteria, isolated from the estuary of the Fenhe River into the Yellow River.</title>
        <authorList>
            <person name="Li Y."/>
        </authorList>
    </citation>
    <scope>NUCLEOTIDE SEQUENCE [LARGE SCALE GENOMIC DNA]</scope>
    <source>
        <strain evidence="2 3">HH7-29</strain>
    </source>
</reference>
<dbReference type="EMBL" id="JAXQNN010000002">
    <property type="protein sequence ID" value="MDZ5711543.1"/>
    <property type="molecule type" value="Genomic_DNA"/>
</dbReference>
<dbReference type="RefSeq" id="WP_322420564.1">
    <property type="nucleotide sequence ID" value="NZ_JAXQNN010000002.1"/>
</dbReference>
<keyword evidence="1" id="KW-0812">Transmembrane</keyword>
<dbReference type="Proteomes" id="UP001292084">
    <property type="component" value="Unassembled WGS sequence"/>
</dbReference>
<keyword evidence="3" id="KW-1185">Reference proteome</keyword>